<dbReference type="SUPFAM" id="SSF55874">
    <property type="entry name" value="ATPase domain of HSP90 chaperone/DNA topoisomerase II/histidine kinase"/>
    <property type="match status" value="1"/>
</dbReference>
<keyword evidence="10" id="KW-1133">Transmembrane helix</keyword>
<dbReference type="SMART" id="SM00387">
    <property type="entry name" value="HATPase_c"/>
    <property type="match status" value="1"/>
</dbReference>
<evidence type="ECO:0000256" key="10">
    <source>
        <dbReference type="SAM" id="Phobius"/>
    </source>
</evidence>
<evidence type="ECO:0000256" key="5">
    <source>
        <dbReference type="ARBA" id="ARBA00022741"/>
    </source>
</evidence>
<dbReference type="CDD" id="cd00130">
    <property type="entry name" value="PAS"/>
    <property type="match status" value="1"/>
</dbReference>
<dbReference type="PANTHER" id="PTHR43065">
    <property type="entry name" value="SENSOR HISTIDINE KINASE"/>
    <property type="match status" value="1"/>
</dbReference>
<feature type="region of interest" description="Disordered" evidence="9">
    <location>
        <begin position="620"/>
        <end position="641"/>
    </location>
</feature>
<dbReference type="PROSITE" id="PS50109">
    <property type="entry name" value="HIS_KIN"/>
    <property type="match status" value="1"/>
</dbReference>
<dbReference type="InterPro" id="IPR000014">
    <property type="entry name" value="PAS"/>
</dbReference>
<dbReference type="PROSITE" id="PS50112">
    <property type="entry name" value="PAS"/>
    <property type="match status" value="1"/>
</dbReference>
<evidence type="ECO:0000256" key="3">
    <source>
        <dbReference type="ARBA" id="ARBA00022553"/>
    </source>
</evidence>
<dbReference type="SUPFAM" id="SSF47384">
    <property type="entry name" value="Homodimeric domain of signal transducing histidine kinase"/>
    <property type="match status" value="1"/>
</dbReference>
<dbReference type="OrthoDB" id="9795133at2"/>
<feature type="domain" description="PAS" evidence="12">
    <location>
        <begin position="165"/>
        <end position="197"/>
    </location>
</feature>
<dbReference type="PANTHER" id="PTHR43065:SF10">
    <property type="entry name" value="PEROXIDE STRESS-ACTIVATED HISTIDINE KINASE MAK3"/>
    <property type="match status" value="1"/>
</dbReference>
<dbReference type="Proteomes" id="UP000321635">
    <property type="component" value="Unassembled WGS sequence"/>
</dbReference>
<evidence type="ECO:0000313" key="14">
    <source>
        <dbReference type="Proteomes" id="UP000321635"/>
    </source>
</evidence>
<dbReference type="InterPro" id="IPR005467">
    <property type="entry name" value="His_kinase_dom"/>
</dbReference>
<evidence type="ECO:0000256" key="1">
    <source>
        <dbReference type="ARBA" id="ARBA00000085"/>
    </source>
</evidence>
<dbReference type="Pfam" id="PF02518">
    <property type="entry name" value="HATPase_c"/>
    <property type="match status" value="1"/>
</dbReference>
<dbReference type="Pfam" id="PF00512">
    <property type="entry name" value="HisKA"/>
    <property type="match status" value="1"/>
</dbReference>
<dbReference type="SMART" id="SM00091">
    <property type="entry name" value="PAS"/>
    <property type="match status" value="2"/>
</dbReference>
<evidence type="ECO:0000259" key="12">
    <source>
        <dbReference type="PROSITE" id="PS50112"/>
    </source>
</evidence>
<organism evidence="13 14">
    <name type="scientific">Acetobacter nitrogenifigens DSM 23921 = NBRC 105050</name>
    <dbReference type="NCBI Taxonomy" id="1120919"/>
    <lineage>
        <taxon>Bacteria</taxon>
        <taxon>Pseudomonadati</taxon>
        <taxon>Pseudomonadota</taxon>
        <taxon>Alphaproteobacteria</taxon>
        <taxon>Acetobacterales</taxon>
        <taxon>Acetobacteraceae</taxon>
        <taxon>Acetobacter</taxon>
    </lineage>
</organism>
<keyword evidence="10" id="KW-0472">Membrane</keyword>
<evidence type="ECO:0000256" key="2">
    <source>
        <dbReference type="ARBA" id="ARBA00012438"/>
    </source>
</evidence>
<comment type="catalytic activity">
    <reaction evidence="1">
        <text>ATP + protein L-histidine = ADP + protein N-phospho-L-histidine.</text>
        <dbReference type="EC" id="2.7.13.3"/>
    </reaction>
</comment>
<keyword evidence="8" id="KW-0902">Two-component regulatory system</keyword>
<feature type="transmembrane region" description="Helical" evidence="10">
    <location>
        <begin position="51"/>
        <end position="71"/>
    </location>
</feature>
<feature type="transmembrane region" description="Helical" evidence="10">
    <location>
        <begin position="125"/>
        <end position="142"/>
    </location>
</feature>
<keyword evidence="14" id="KW-1185">Reference proteome</keyword>
<dbReference type="InterPro" id="IPR036890">
    <property type="entry name" value="HATPase_C_sf"/>
</dbReference>
<feature type="transmembrane region" description="Helical" evidence="10">
    <location>
        <begin position="77"/>
        <end position="93"/>
    </location>
</feature>
<name>A0A511X7E6_9PROT</name>
<dbReference type="Gene3D" id="3.30.450.20">
    <property type="entry name" value="PAS domain"/>
    <property type="match status" value="2"/>
</dbReference>
<dbReference type="CDD" id="cd00082">
    <property type="entry name" value="HisKA"/>
    <property type="match status" value="1"/>
</dbReference>
<dbReference type="AlphaFoldDB" id="A0A511X7E6"/>
<reference evidence="13 14" key="1">
    <citation type="submission" date="2019-07" db="EMBL/GenBank/DDBJ databases">
        <title>Whole genome shotgun sequence of Acetobacter nitrogenifigens NBRC 105050.</title>
        <authorList>
            <person name="Hosoyama A."/>
            <person name="Uohara A."/>
            <person name="Ohji S."/>
            <person name="Ichikawa N."/>
        </authorList>
    </citation>
    <scope>NUCLEOTIDE SEQUENCE [LARGE SCALE GENOMIC DNA]</scope>
    <source>
        <strain evidence="13 14">NBRC 105050</strain>
    </source>
</reference>
<dbReference type="GO" id="GO:0005524">
    <property type="term" value="F:ATP binding"/>
    <property type="evidence" value="ECO:0007669"/>
    <property type="project" value="UniProtKB-KW"/>
</dbReference>
<dbReference type="STRING" id="1120919.GCA_000429165_00764"/>
<evidence type="ECO:0000256" key="8">
    <source>
        <dbReference type="ARBA" id="ARBA00023012"/>
    </source>
</evidence>
<dbReference type="RefSeq" id="WP_026396929.1">
    <property type="nucleotide sequence ID" value="NZ_AUBI01000002.1"/>
</dbReference>
<dbReference type="GO" id="GO:0000155">
    <property type="term" value="F:phosphorelay sensor kinase activity"/>
    <property type="evidence" value="ECO:0007669"/>
    <property type="project" value="InterPro"/>
</dbReference>
<dbReference type="InterPro" id="IPR035965">
    <property type="entry name" value="PAS-like_dom_sf"/>
</dbReference>
<dbReference type="InterPro" id="IPR003594">
    <property type="entry name" value="HATPase_dom"/>
</dbReference>
<evidence type="ECO:0000256" key="4">
    <source>
        <dbReference type="ARBA" id="ARBA00022679"/>
    </source>
</evidence>
<dbReference type="SMART" id="SM00388">
    <property type="entry name" value="HisKA"/>
    <property type="match status" value="1"/>
</dbReference>
<evidence type="ECO:0000256" key="9">
    <source>
        <dbReference type="SAM" id="MobiDB-lite"/>
    </source>
</evidence>
<keyword evidence="10" id="KW-0812">Transmembrane</keyword>
<sequence>MVDLFSDNAPQIRVTASAPWFRVMAFRAYVQTPLTSRKKTARKQENSIAMTPIRWLIVLILSIGVFLFSTVVSTHDALAVLYVLCILFIAEAGSARTIVAAGATYSTLAVISFLIKHYGESFNSAYIRLGISLVAIMVATFLSRRAQAGRSRLSEQSLWLALTHDTVIIRDNDDRIIDWNEGATRLYGWSRDEALGKKVQSLLKTSFPATSAPRLAPGALWSGEITRLDRDGRPMILTSTWMGKVGEYGGEGGVIELSADLTQERLAQAGRMESESRYKAIFNGAGVPIFELSTDSHGADAIVLAQNEAADRLVGPKVAYAADLTKILDDEGRRLFRDAIIRALAEGVRQELSCTVMPRESCQRDVAFTVSHGAQYGESHTILVTAVDMTERNQARTRVEQMQTDLAHASRISALGQMTAVVAHEINQPLMATVTFARSGRRWLRRDTPDLDEVGRCLDGIVSTGERAARVVERIRAMSRRQTPEHEKLSLANVITETVEILSSEFQRYGVRAENHVTAPDLYFVGDRVQIHQVLVNVMLNAAQAMSAVSDRPRNLILSAAKDVSRASLTLTVEDSGTGFPPELLEDGVAPFISSKEGGVGLGLSVSRTIMETHEGRLGVKNRPEGGASVELQWPSTEESR</sequence>
<keyword evidence="6 13" id="KW-0418">Kinase</keyword>
<proteinExistence type="predicted"/>
<dbReference type="Gene3D" id="1.10.287.130">
    <property type="match status" value="1"/>
</dbReference>
<dbReference type="InterPro" id="IPR004358">
    <property type="entry name" value="Sig_transdc_His_kin-like_C"/>
</dbReference>
<accession>A0A511X7E6</accession>
<comment type="caution">
    <text evidence="13">The sequence shown here is derived from an EMBL/GenBank/DDBJ whole genome shotgun (WGS) entry which is preliminary data.</text>
</comment>
<protein>
    <recommendedName>
        <fullName evidence="2">histidine kinase</fullName>
        <ecNumber evidence="2">2.7.13.3</ecNumber>
    </recommendedName>
</protein>
<dbReference type="EC" id="2.7.13.3" evidence="2"/>
<evidence type="ECO:0000313" key="13">
    <source>
        <dbReference type="EMBL" id="GEN58858.1"/>
    </source>
</evidence>
<keyword evidence="3" id="KW-0597">Phosphoprotein</keyword>
<dbReference type="SUPFAM" id="SSF55785">
    <property type="entry name" value="PYP-like sensor domain (PAS domain)"/>
    <property type="match status" value="2"/>
</dbReference>
<dbReference type="InterPro" id="IPR003661">
    <property type="entry name" value="HisK_dim/P_dom"/>
</dbReference>
<keyword evidence="5" id="KW-0547">Nucleotide-binding</keyword>
<evidence type="ECO:0000256" key="6">
    <source>
        <dbReference type="ARBA" id="ARBA00022777"/>
    </source>
</evidence>
<dbReference type="PRINTS" id="PR00344">
    <property type="entry name" value="BCTRLSENSOR"/>
</dbReference>
<dbReference type="NCBIfam" id="TIGR00229">
    <property type="entry name" value="sensory_box"/>
    <property type="match status" value="1"/>
</dbReference>
<evidence type="ECO:0000256" key="7">
    <source>
        <dbReference type="ARBA" id="ARBA00022840"/>
    </source>
</evidence>
<dbReference type="Gene3D" id="3.30.565.10">
    <property type="entry name" value="Histidine kinase-like ATPase, C-terminal domain"/>
    <property type="match status" value="1"/>
</dbReference>
<feature type="domain" description="Histidine kinase" evidence="11">
    <location>
        <begin position="421"/>
        <end position="638"/>
    </location>
</feature>
<dbReference type="Pfam" id="PF13426">
    <property type="entry name" value="PAS_9"/>
    <property type="match status" value="1"/>
</dbReference>
<keyword evidence="7" id="KW-0067">ATP-binding</keyword>
<dbReference type="EMBL" id="BJYF01000003">
    <property type="protein sequence ID" value="GEN58858.1"/>
    <property type="molecule type" value="Genomic_DNA"/>
</dbReference>
<evidence type="ECO:0000259" key="11">
    <source>
        <dbReference type="PROSITE" id="PS50109"/>
    </source>
</evidence>
<gene>
    <name evidence="13" type="ORF">ANI02nite_07420</name>
</gene>
<keyword evidence="4" id="KW-0808">Transferase</keyword>
<dbReference type="InterPro" id="IPR036097">
    <property type="entry name" value="HisK_dim/P_sf"/>
</dbReference>